<evidence type="ECO:0000256" key="4">
    <source>
        <dbReference type="ARBA" id="ARBA00022729"/>
    </source>
</evidence>
<evidence type="ECO:0000313" key="7">
    <source>
        <dbReference type="Proteomes" id="UP000887574"/>
    </source>
</evidence>
<keyword evidence="3" id="KW-0964">Secreted</keyword>
<comment type="similarity">
    <text evidence="2">Belongs to the nematode transthyretin-like family.</text>
</comment>
<evidence type="ECO:0000256" key="3">
    <source>
        <dbReference type="ARBA" id="ARBA00022525"/>
    </source>
</evidence>
<dbReference type="Proteomes" id="UP000887574">
    <property type="component" value="Unplaced"/>
</dbReference>
<feature type="signal peptide" evidence="6">
    <location>
        <begin position="1"/>
        <end position="21"/>
    </location>
</feature>
<name>A0A915ETI9_9BILA</name>
<dbReference type="GO" id="GO:0005576">
    <property type="term" value="C:extracellular region"/>
    <property type="evidence" value="ECO:0007669"/>
    <property type="project" value="UniProtKB-SubCell"/>
</dbReference>
<evidence type="ECO:0000256" key="2">
    <source>
        <dbReference type="ARBA" id="ARBA00010112"/>
    </source>
</evidence>
<dbReference type="Pfam" id="PF01060">
    <property type="entry name" value="TTR-52"/>
    <property type="match status" value="1"/>
</dbReference>
<feature type="region of interest" description="Disordered" evidence="5">
    <location>
        <begin position="148"/>
        <end position="169"/>
    </location>
</feature>
<evidence type="ECO:0000256" key="1">
    <source>
        <dbReference type="ARBA" id="ARBA00004613"/>
    </source>
</evidence>
<evidence type="ECO:0000256" key="6">
    <source>
        <dbReference type="SAM" id="SignalP"/>
    </source>
</evidence>
<dbReference type="GO" id="GO:0009986">
    <property type="term" value="C:cell surface"/>
    <property type="evidence" value="ECO:0007669"/>
    <property type="project" value="InterPro"/>
</dbReference>
<organism evidence="7 8">
    <name type="scientific">Ditylenchus dipsaci</name>
    <dbReference type="NCBI Taxonomy" id="166011"/>
    <lineage>
        <taxon>Eukaryota</taxon>
        <taxon>Metazoa</taxon>
        <taxon>Ecdysozoa</taxon>
        <taxon>Nematoda</taxon>
        <taxon>Chromadorea</taxon>
        <taxon>Rhabditida</taxon>
        <taxon>Tylenchina</taxon>
        <taxon>Tylenchomorpha</taxon>
        <taxon>Sphaerularioidea</taxon>
        <taxon>Anguinidae</taxon>
        <taxon>Anguininae</taxon>
        <taxon>Ditylenchus</taxon>
    </lineage>
</organism>
<sequence>MNKYLTFFLLFFIIYSLKCKQQKVRVRGAVYCVVAKNYNIPDEASIGHGLTAGDHPNRIIVQGETINLFESDSGWFGDEDDLLDKSETNMHGEFELNGKENEFGSIEPYLWISSTACRSDSQKKKPTPVKAVRMELIDDFEASNAYVPDLQKPFPDLPDGSTAPGSSKNCRSVVKVDLPHNGTDSTFEQVVIILGAGNTNIICN</sequence>
<proteinExistence type="inferred from homology"/>
<dbReference type="AlphaFoldDB" id="A0A915ETI9"/>
<reference evidence="8" key="1">
    <citation type="submission" date="2022-11" db="UniProtKB">
        <authorList>
            <consortium name="WormBaseParasite"/>
        </authorList>
    </citation>
    <scope>IDENTIFICATION</scope>
</reference>
<accession>A0A915ETI9</accession>
<dbReference type="WBParaSite" id="jg9133">
    <property type="protein sequence ID" value="jg9133"/>
    <property type="gene ID" value="jg9133"/>
</dbReference>
<keyword evidence="7" id="KW-1185">Reference proteome</keyword>
<dbReference type="Gene3D" id="2.60.40.3330">
    <property type="match status" value="1"/>
</dbReference>
<protein>
    <submittedName>
        <fullName evidence="8">Uncharacterized protein</fullName>
    </submittedName>
</protein>
<dbReference type="InterPro" id="IPR001534">
    <property type="entry name" value="Transthyretin-like"/>
</dbReference>
<comment type="subcellular location">
    <subcellularLocation>
        <location evidence="1">Secreted</location>
    </subcellularLocation>
</comment>
<evidence type="ECO:0000313" key="8">
    <source>
        <dbReference type="WBParaSite" id="jg9133"/>
    </source>
</evidence>
<keyword evidence="4 6" id="KW-0732">Signal</keyword>
<dbReference type="PANTHER" id="PTHR21700">
    <property type="entry name" value="TRANSTHYRETIN-LIKE FAMILY PROTEIN-RELATED"/>
    <property type="match status" value="1"/>
</dbReference>
<feature type="chain" id="PRO_5036811807" evidence="6">
    <location>
        <begin position="22"/>
        <end position="204"/>
    </location>
</feature>
<dbReference type="InterPro" id="IPR038479">
    <property type="entry name" value="Transthyretin-like_sf"/>
</dbReference>
<evidence type="ECO:0000256" key="5">
    <source>
        <dbReference type="SAM" id="MobiDB-lite"/>
    </source>
</evidence>